<feature type="region of interest" description="Disordered" evidence="1">
    <location>
        <begin position="1"/>
        <end position="27"/>
    </location>
</feature>
<reference evidence="2" key="1">
    <citation type="submission" date="2014-11" db="EMBL/GenBank/DDBJ databases">
        <authorList>
            <person name="Amaro Gonzalez C."/>
        </authorList>
    </citation>
    <scope>NUCLEOTIDE SEQUENCE</scope>
</reference>
<evidence type="ECO:0000256" key="1">
    <source>
        <dbReference type="SAM" id="MobiDB-lite"/>
    </source>
</evidence>
<name>A0A0E9TPE8_ANGAN</name>
<dbReference type="AlphaFoldDB" id="A0A0E9TPE8"/>
<evidence type="ECO:0000313" key="2">
    <source>
        <dbReference type="EMBL" id="JAH55317.1"/>
    </source>
</evidence>
<sequence length="80" mass="9213">MTRTKSSRTSRTTVKCSSRHTDGSHEPGAELAFCLNCITSKGWLCTEPAKQDFTHTPLSRTTERHLYQRHLYLRHRVVVV</sequence>
<reference evidence="2" key="2">
    <citation type="journal article" date="2015" name="Fish Shellfish Immunol.">
        <title>Early steps in the European eel (Anguilla anguilla)-Vibrio vulnificus interaction in the gills: Role of the RtxA13 toxin.</title>
        <authorList>
            <person name="Callol A."/>
            <person name="Pajuelo D."/>
            <person name="Ebbesson L."/>
            <person name="Teles M."/>
            <person name="MacKenzie S."/>
            <person name="Amaro C."/>
        </authorList>
    </citation>
    <scope>NUCLEOTIDE SEQUENCE</scope>
</reference>
<organism evidence="2">
    <name type="scientific">Anguilla anguilla</name>
    <name type="common">European freshwater eel</name>
    <name type="synonym">Muraena anguilla</name>
    <dbReference type="NCBI Taxonomy" id="7936"/>
    <lineage>
        <taxon>Eukaryota</taxon>
        <taxon>Metazoa</taxon>
        <taxon>Chordata</taxon>
        <taxon>Craniata</taxon>
        <taxon>Vertebrata</taxon>
        <taxon>Euteleostomi</taxon>
        <taxon>Actinopterygii</taxon>
        <taxon>Neopterygii</taxon>
        <taxon>Teleostei</taxon>
        <taxon>Anguilliformes</taxon>
        <taxon>Anguillidae</taxon>
        <taxon>Anguilla</taxon>
    </lineage>
</organism>
<protein>
    <submittedName>
        <fullName evidence="2">Uncharacterized protein</fullName>
    </submittedName>
</protein>
<proteinExistence type="predicted"/>
<accession>A0A0E9TPE8</accession>
<dbReference type="EMBL" id="GBXM01053260">
    <property type="protein sequence ID" value="JAH55317.1"/>
    <property type="molecule type" value="Transcribed_RNA"/>
</dbReference>